<dbReference type="SUPFAM" id="SSF48264">
    <property type="entry name" value="Cytochrome P450"/>
    <property type="match status" value="1"/>
</dbReference>
<keyword evidence="7" id="KW-1133">Transmembrane helix</keyword>
<keyword evidence="9" id="KW-1185">Reference proteome</keyword>
<evidence type="ECO:0000256" key="2">
    <source>
        <dbReference type="ARBA" id="ARBA00010617"/>
    </source>
</evidence>
<keyword evidence="5 6" id="KW-0408">Iron</keyword>
<dbReference type="PANTHER" id="PTHR24305">
    <property type="entry name" value="CYTOCHROME P450"/>
    <property type="match status" value="1"/>
</dbReference>
<sequence>MGFLIDIVNSIRTKFSAQVLLVLTLLIGYVTVNVIYNLYFHPLARRFPGPKLWAASRLPYIYALVNGRLVQRQRELHEKYGHCIRLAPDEVSFANEDAWNDIYMFRRGHKRALRDKAFLAAPNEEVDNIITTTDAKFHARVRGLLSNSFTEDSLRLQYPIIQAHADTLVAQLKRITLSSPTSTVNITDWLNFFTMDVIGDLSFGQPFGCLARGEYHDWVRTLFMYLKFMSLAAAPRYYPWLQWTLEWLMPRSIMKGVMKHQAYAYEKINQRLNSNTSRPDFMTAFLKKNSNFETMSRKEVLATFNFVIVGGSETSATVLTGLFSHIAKNQRIRQRLCEEIRGRFKTQQDIDIDEIKELPYLEAVLQEGLRVCNPVPCGLPRVVPPGGDSYCGHFLPAGTRLSARTYAINRSAEYFARPDDFVPERWLPPPERPAEFANDKLYASRPFSVGFHACLGKPLAWTELRLVVAKLLWTFDIWAKDGETSFFEDFPILLMVQKGPLRLGIKVREGLH</sequence>
<dbReference type="STRING" id="97972.A0A2V1D361"/>
<keyword evidence="4 6" id="KW-0479">Metal-binding</keyword>
<evidence type="ECO:0000313" key="9">
    <source>
        <dbReference type="Proteomes" id="UP000244855"/>
    </source>
</evidence>
<feature type="binding site" description="axial binding residue" evidence="6">
    <location>
        <position position="454"/>
    </location>
    <ligand>
        <name>heme</name>
        <dbReference type="ChEBI" id="CHEBI:30413"/>
    </ligand>
    <ligandPart>
        <name>Fe</name>
        <dbReference type="ChEBI" id="CHEBI:18248"/>
    </ligandPart>
</feature>
<proteinExistence type="inferred from homology"/>
<evidence type="ECO:0000256" key="6">
    <source>
        <dbReference type="PIRSR" id="PIRSR602401-1"/>
    </source>
</evidence>
<gene>
    <name evidence="8" type="ORF">DM02DRAFT_699786</name>
</gene>
<dbReference type="EMBL" id="KZ805679">
    <property type="protein sequence ID" value="PVH92480.1"/>
    <property type="molecule type" value="Genomic_DNA"/>
</dbReference>
<evidence type="ECO:0000256" key="4">
    <source>
        <dbReference type="ARBA" id="ARBA00022723"/>
    </source>
</evidence>
<dbReference type="CDD" id="cd11058">
    <property type="entry name" value="CYP60B-like"/>
    <property type="match status" value="1"/>
</dbReference>
<dbReference type="InterPro" id="IPR036396">
    <property type="entry name" value="Cyt_P450_sf"/>
</dbReference>
<dbReference type="PANTHER" id="PTHR24305:SF210">
    <property type="entry name" value="CYTOCHROME P450 MONOOXYGENASE ASQL-RELATED"/>
    <property type="match status" value="1"/>
</dbReference>
<keyword evidence="7" id="KW-0472">Membrane</keyword>
<evidence type="ECO:0000256" key="7">
    <source>
        <dbReference type="SAM" id="Phobius"/>
    </source>
</evidence>
<dbReference type="Proteomes" id="UP000244855">
    <property type="component" value="Unassembled WGS sequence"/>
</dbReference>
<protein>
    <submittedName>
        <fullName evidence="8">Putative RNA polymerase II mediator complex component Srb8</fullName>
    </submittedName>
</protein>
<dbReference type="GO" id="GO:0020037">
    <property type="term" value="F:heme binding"/>
    <property type="evidence" value="ECO:0007669"/>
    <property type="project" value="InterPro"/>
</dbReference>
<evidence type="ECO:0000256" key="5">
    <source>
        <dbReference type="ARBA" id="ARBA00023004"/>
    </source>
</evidence>
<dbReference type="GO" id="GO:0005506">
    <property type="term" value="F:iron ion binding"/>
    <property type="evidence" value="ECO:0007669"/>
    <property type="project" value="InterPro"/>
</dbReference>
<dbReference type="InterPro" id="IPR002401">
    <property type="entry name" value="Cyt_P450_E_grp-I"/>
</dbReference>
<dbReference type="GO" id="GO:0016705">
    <property type="term" value="F:oxidoreductase activity, acting on paired donors, with incorporation or reduction of molecular oxygen"/>
    <property type="evidence" value="ECO:0007669"/>
    <property type="project" value="InterPro"/>
</dbReference>
<comment type="cofactor">
    <cofactor evidence="1 6">
        <name>heme</name>
        <dbReference type="ChEBI" id="CHEBI:30413"/>
    </cofactor>
</comment>
<comment type="similarity">
    <text evidence="2">Belongs to the cytochrome P450 family.</text>
</comment>
<evidence type="ECO:0000256" key="1">
    <source>
        <dbReference type="ARBA" id="ARBA00001971"/>
    </source>
</evidence>
<evidence type="ECO:0000256" key="3">
    <source>
        <dbReference type="ARBA" id="ARBA00022617"/>
    </source>
</evidence>
<dbReference type="Gene3D" id="1.10.630.10">
    <property type="entry name" value="Cytochrome P450"/>
    <property type="match status" value="1"/>
</dbReference>
<evidence type="ECO:0000313" key="8">
    <source>
        <dbReference type="EMBL" id="PVH92480.1"/>
    </source>
</evidence>
<dbReference type="PRINTS" id="PR00385">
    <property type="entry name" value="P450"/>
</dbReference>
<reference evidence="8 9" key="1">
    <citation type="journal article" date="2018" name="Sci. Rep.">
        <title>Comparative genomics provides insights into the lifestyle and reveals functional heterogeneity of dark septate endophytic fungi.</title>
        <authorList>
            <person name="Knapp D.G."/>
            <person name="Nemeth J.B."/>
            <person name="Barry K."/>
            <person name="Hainaut M."/>
            <person name="Henrissat B."/>
            <person name="Johnson J."/>
            <person name="Kuo A."/>
            <person name="Lim J.H.P."/>
            <person name="Lipzen A."/>
            <person name="Nolan M."/>
            <person name="Ohm R.A."/>
            <person name="Tamas L."/>
            <person name="Grigoriev I.V."/>
            <person name="Spatafora J.W."/>
            <person name="Nagy L.G."/>
            <person name="Kovacs G.M."/>
        </authorList>
    </citation>
    <scope>NUCLEOTIDE SEQUENCE [LARGE SCALE GENOMIC DNA]</scope>
    <source>
        <strain evidence="8 9">DSE2036</strain>
    </source>
</reference>
<dbReference type="AlphaFoldDB" id="A0A2V1D361"/>
<dbReference type="Pfam" id="PF00067">
    <property type="entry name" value="p450"/>
    <property type="match status" value="1"/>
</dbReference>
<dbReference type="OrthoDB" id="1470350at2759"/>
<feature type="transmembrane region" description="Helical" evidence="7">
    <location>
        <begin position="20"/>
        <end position="40"/>
    </location>
</feature>
<dbReference type="InterPro" id="IPR001128">
    <property type="entry name" value="Cyt_P450"/>
</dbReference>
<keyword evidence="3 6" id="KW-0349">Heme</keyword>
<dbReference type="GO" id="GO:0004497">
    <property type="term" value="F:monooxygenase activity"/>
    <property type="evidence" value="ECO:0007669"/>
    <property type="project" value="InterPro"/>
</dbReference>
<accession>A0A2V1D361</accession>
<dbReference type="PRINTS" id="PR00463">
    <property type="entry name" value="EP450I"/>
</dbReference>
<dbReference type="InterPro" id="IPR050121">
    <property type="entry name" value="Cytochrome_P450_monoxygenase"/>
</dbReference>
<organism evidence="8 9">
    <name type="scientific">Periconia macrospinosa</name>
    <dbReference type="NCBI Taxonomy" id="97972"/>
    <lineage>
        <taxon>Eukaryota</taxon>
        <taxon>Fungi</taxon>
        <taxon>Dikarya</taxon>
        <taxon>Ascomycota</taxon>
        <taxon>Pezizomycotina</taxon>
        <taxon>Dothideomycetes</taxon>
        <taxon>Pleosporomycetidae</taxon>
        <taxon>Pleosporales</taxon>
        <taxon>Massarineae</taxon>
        <taxon>Periconiaceae</taxon>
        <taxon>Periconia</taxon>
    </lineage>
</organism>
<keyword evidence="7" id="KW-0812">Transmembrane</keyword>
<name>A0A2V1D361_9PLEO</name>